<keyword evidence="2" id="KW-1185">Reference proteome</keyword>
<organism evidence="1 2">
    <name type="scientific">Citrus sinensis</name>
    <name type="common">Sweet orange</name>
    <name type="synonym">Citrus aurantium var. sinensis</name>
    <dbReference type="NCBI Taxonomy" id="2711"/>
    <lineage>
        <taxon>Eukaryota</taxon>
        <taxon>Viridiplantae</taxon>
        <taxon>Streptophyta</taxon>
        <taxon>Embryophyta</taxon>
        <taxon>Tracheophyta</taxon>
        <taxon>Spermatophyta</taxon>
        <taxon>Magnoliopsida</taxon>
        <taxon>eudicotyledons</taxon>
        <taxon>Gunneridae</taxon>
        <taxon>Pentapetalae</taxon>
        <taxon>rosids</taxon>
        <taxon>malvids</taxon>
        <taxon>Sapindales</taxon>
        <taxon>Rutaceae</taxon>
        <taxon>Aurantioideae</taxon>
        <taxon>Citrus</taxon>
    </lineage>
</organism>
<accession>A0A067DCI8</accession>
<gene>
    <name evidence="1" type="ORF">CISIN_1g033810mg</name>
</gene>
<evidence type="ECO:0000313" key="1">
    <source>
        <dbReference type="EMBL" id="KDO36717.1"/>
    </source>
</evidence>
<evidence type="ECO:0000313" key="2">
    <source>
        <dbReference type="Proteomes" id="UP000027120"/>
    </source>
</evidence>
<dbReference type="AlphaFoldDB" id="A0A067DCI8"/>
<protein>
    <submittedName>
        <fullName evidence="1">Uncharacterized protein</fullName>
    </submittedName>
</protein>
<dbReference type="EMBL" id="KK793359">
    <property type="protein sequence ID" value="KDO36717.1"/>
    <property type="molecule type" value="Genomic_DNA"/>
</dbReference>
<sequence length="111" mass="12293">MGDCDTGRDGKNRVRVRVWPFRFRTWMPILLSGSGYKPAFSFSGTGTGSTRKNPSSRIAGFEPGKLEAGTIKPLCMPLLTLYKSGLAVYLRCRLRHRRAQEAAAMKAVSKV</sequence>
<proteinExistence type="predicted"/>
<name>A0A067DCI8_CITSI</name>
<reference evidence="1 2" key="1">
    <citation type="submission" date="2014-04" db="EMBL/GenBank/DDBJ databases">
        <authorList>
            <consortium name="International Citrus Genome Consortium"/>
            <person name="Gmitter F."/>
            <person name="Chen C."/>
            <person name="Farmerie W."/>
            <person name="Harkins T."/>
            <person name="Desany B."/>
            <person name="Mohiuddin M."/>
            <person name="Kodira C."/>
            <person name="Borodovsky M."/>
            <person name="Lomsadze A."/>
            <person name="Burns P."/>
            <person name="Jenkins J."/>
            <person name="Prochnik S."/>
            <person name="Shu S."/>
            <person name="Chapman J."/>
            <person name="Pitluck S."/>
            <person name="Schmutz J."/>
            <person name="Rokhsar D."/>
        </authorList>
    </citation>
    <scope>NUCLEOTIDE SEQUENCE</scope>
</reference>
<dbReference type="Proteomes" id="UP000027120">
    <property type="component" value="Unassembled WGS sequence"/>
</dbReference>